<dbReference type="RefSeq" id="WP_174014825.1">
    <property type="nucleotide sequence ID" value="NZ_LT009760.1"/>
</dbReference>
<proteinExistence type="predicted"/>
<dbReference type="InterPro" id="IPR036388">
    <property type="entry name" value="WH-like_DNA-bd_sf"/>
</dbReference>
<organism evidence="3 4">
    <name type="scientific">Agrobacterium tumefaciens str. B6</name>
    <dbReference type="NCBI Taxonomy" id="1183423"/>
    <lineage>
        <taxon>Bacteria</taxon>
        <taxon>Pseudomonadati</taxon>
        <taxon>Pseudomonadota</taxon>
        <taxon>Alphaproteobacteria</taxon>
        <taxon>Hyphomicrobiales</taxon>
        <taxon>Rhizobiaceae</taxon>
        <taxon>Rhizobium/Agrobacterium group</taxon>
        <taxon>Agrobacterium</taxon>
        <taxon>Agrobacterium tumefaciens complex</taxon>
    </lineage>
</organism>
<gene>
    <name evidence="3" type="ORF">AGR4A_pAt30029</name>
</gene>
<dbReference type="PANTHER" id="PTHR30293:SF0">
    <property type="entry name" value="NITROGEN ASSIMILATION REGULATORY PROTEIN NAC"/>
    <property type="match status" value="1"/>
</dbReference>
<keyword evidence="1" id="KW-0010">Activator</keyword>
<name>A0A822VEJ2_AGRTU</name>
<accession>A0A822VEJ2</accession>
<evidence type="ECO:0000259" key="2">
    <source>
        <dbReference type="PROSITE" id="PS50931"/>
    </source>
</evidence>
<evidence type="ECO:0000313" key="3">
    <source>
        <dbReference type="EMBL" id="CVI25214.1"/>
    </source>
</evidence>
<feature type="domain" description="HTH lysR-type" evidence="2">
    <location>
        <begin position="1"/>
        <end position="53"/>
    </location>
</feature>
<dbReference type="GO" id="GO:2000142">
    <property type="term" value="P:regulation of DNA-templated transcription initiation"/>
    <property type="evidence" value="ECO:0007669"/>
    <property type="project" value="TreeGrafter"/>
</dbReference>
<dbReference type="Proteomes" id="UP000192074">
    <property type="component" value="Unassembled WGS sequence"/>
</dbReference>
<dbReference type="Gene3D" id="1.10.10.10">
    <property type="entry name" value="Winged helix-like DNA-binding domain superfamily/Winged helix DNA-binding domain"/>
    <property type="match status" value="1"/>
</dbReference>
<dbReference type="AlphaFoldDB" id="A0A822VEJ2"/>
<dbReference type="GO" id="GO:0003700">
    <property type="term" value="F:DNA-binding transcription factor activity"/>
    <property type="evidence" value="ECO:0007669"/>
    <property type="project" value="InterPro"/>
</dbReference>
<reference evidence="3 4" key="1">
    <citation type="submission" date="2016-01" db="EMBL/GenBank/DDBJ databases">
        <authorList>
            <person name="Regsiter A."/>
            <person name="william w."/>
        </authorList>
    </citation>
    <scope>NUCLEOTIDE SEQUENCE [LARGE SCALE GENOMIC DNA]</scope>
    <source>
        <strain evidence="3 4">B6</strain>
    </source>
</reference>
<dbReference type="InterPro" id="IPR000847">
    <property type="entry name" value="LysR_HTH_N"/>
</dbReference>
<dbReference type="SUPFAM" id="SSF46785">
    <property type="entry name" value="Winged helix' DNA-binding domain"/>
    <property type="match status" value="1"/>
</dbReference>
<sequence>MRYFIAVYGEGSISKAAGREHVVQPALSIQIRQLEADFAVRLFQRSPHGMDPTPAGDFFYKLCIGLSRDLSSRSTPPLAILPPTSSFRRMWRPRSSRNICRKCRPIVTLATREHAIIPEYGSGVVSPRNLDAMMRNTSLMVDAAREDGRAGYNRAARGLLSPTLSYRIASLLAERCNLRNLLARPLADRFELMICRRAVLERLLVYNDKSLRRFVGDRMAEVLEGILRGRLEAVDQVLEGLRTRFPGHTRLLERRLLLLFALSKGAGIIDTMKAESVLSAEVATRLGASLRMAWEANIRRPVPPERDKAIS</sequence>
<dbReference type="EMBL" id="FCNL01000042">
    <property type="protein sequence ID" value="CVI25214.1"/>
    <property type="molecule type" value="Genomic_DNA"/>
</dbReference>
<dbReference type="Pfam" id="PF00126">
    <property type="entry name" value="HTH_1"/>
    <property type="match status" value="1"/>
</dbReference>
<dbReference type="PROSITE" id="PS50931">
    <property type="entry name" value="HTH_LYSR"/>
    <property type="match status" value="1"/>
</dbReference>
<comment type="caution">
    <text evidence="3">The sequence shown here is derived from an EMBL/GenBank/DDBJ whole genome shotgun (WGS) entry which is preliminary data.</text>
</comment>
<dbReference type="PANTHER" id="PTHR30293">
    <property type="entry name" value="TRANSCRIPTIONAL REGULATORY PROTEIN NAC-RELATED"/>
    <property type="match status" value="1"/>
</dbReference>
<protein>
    <recommendedName>
        <fullName evidence="2">HTH lysR-type domain-containing protein</fullName>
    </recommendedName>
</protein>
<dbReference type="InterPro" id="IPR036390">
    <property type="entry name" value="WH_DNA-bd_sf"/>
</dbReference>
<evidence type="ECO:0000256" key="1">
    <source>
        <dbReference type="ARBA" id="ARBA00023159"/>
    </source>
</evidence>
<evidence type="ECO:0000313" key="4">
    <source>
        <dbReference type="Proteomes" id="UP000192074"/>
    </source>
</evidence>
<dbReference type="PRINTS" id="PR00039">
    <property type="entry name" value="HTHLYSR"/>
</dbReference>